<sequence length="413" mass="48116">MKGVHRQLDISEQKKLKTSNSSNNCLCAGGSPPFNTGNSLPYSRSSQDILLLPKKLQIKEKKKQYENFLKKIQHEAEQQQNVYDLVNVTKKPAVEIIQLSDQVLHLKNQLKDCGKWAKKSAYCKQCENLDQPALVSVEKVQNYCKIKYCSKPDCFVERFADLIEDMKSIKDFHGYKTLWHAVIGFEPIPLEEFQNNFSEHRNRFSYVINYYFSKLRKKGINLQGIKVLDLSFVHEGFVYPHYHIALIPVEKIRRGIVMKKCQEVRIELIKNQKIKTPFHFQFLKHSKKQSVLSYLAVRSIGLYKYKGSSEFNPSKIKILKLKTLIEAGAFTFLDNFLTEEQYIKHFWNRRNYSTFGGVSYGSIIRDNVTYKCKVHGIIYGRNEVRIEFEVIQPDKPPDRTPGAPEKPVEVIKY</sequence>
<dbReference type="EMBL" id="BARW01000289">
    <property type="protein sequence ID" value="GAI62207.1"/>
    <property type="molecule type" value="Genomic_DNA"/>
</dbReference>
<feature type="compositionally biased region" description="Basic and acidic residues" evidence="1">
    <location>
        <begin position="1"/>
        <end position="15"/>
    </location>
</feature>
<evidence type="ECO:0000313" key="2">
    <source>
        <dbReference type="EMBL" id="GAI62207.1"/>
    </source>
</evidence>
<gene>
    <name evidence="2" type="ORF">S12H4_01454</name>
</gene>
<dbReference type="AlphaFoldDB" id="X1Q0Y7"/>
<proteinExistence type="predicted"/>
<reference evidence="2" key="1">
    <citation type="journal article" date="2014" name="Front. Microbiol.">
        <title>High frequency of phylogenetically diverse reductive dehalogenase-homologous genes in deep subseafloor sedimentary metagenomes.</title>
        <authorList>
            <person name="Kawai M."/>
            <person name="Futagami T."/>
            <person name="Toyoda A."/>
            <person name="Takaki Y."/>
            <person name="Nishi S."/>
            <person name="Hori S."/>
            <person name="Arai W."/>
            <person name="Tsubouchi T."/>
            <person name="Morono Y."/>
            <person name="Uchiyama I."/>
            <person name="Ito T."/>
            <person name="Fujiyama A."/>
            <person name="Inagaki F."/>
            <person name="Takami H."/>
        </authorList>
    </citation>
    <scope>NUCLEOTIDE SEQUENCE</scope>
    <source>
        <strain evidence="2">Expedition CK06-06</strain>
    </source>
</reference>
<comment type="caution">
    <text evidence="2">The sequence shown here is derived from an EMBL/GenBank/DDBJ whole genome shotgun (WGS) entry which is preliminary data.</text>
</comment>
<protein>
    <submittedName>
        <fullName evidence="2">Uncharacterized protein</fullName>
    </submittedName>
</protein>
<organism evidence="2">
    <name type="scientific">marine sediment metagenome</name>
    <dbReference type="NCBI Taxonomy" id="412755"/>
    <lineage>
        <taxon>unclassified sequences</taxon>
        <taxon>metagenomes</taxon>
        <taxon>ecological metagenomes</taxon>
    </lineage>
</organism>
<name>X1Q0Y7_9ZZZZ</name>
<evidence type="ECO:0000256" key="1">
    <source>
        <dbReference type="SAM" id="MobiDB-lite"/>
    </source>
</evidence>
<feature type="region of interest" description="Disordered" evidence="1">
    <location>
        <begin position="1"/>
        <end position="22"/>
    </location>
</feature>
<accession>X1Q0Y7</accession>